<dbReference type="EMBL" id="JACTNZ010000003">
    <property type="protein sequence ID" value="KAG5557104.1"/>
    <property type="molecule type" value="Genomic_DNA"/>
</dbReference>
<dbReference type="InterPro" id="IPR001810">
    <property type="entry name" value="F-box_dom"/>
</dbReference>
<dbReference type="Pfam" id="PF00646">
    <property type="entry name" value="F-box"/>
    <property type="match status" value="1"/>
</dbReference>
<protein>
    <recommendedName>
        <fullName evidence="1">F-box domain-containing protein</fullName>
    </recommendedName>
</protein>
<keyword evidence="3" id="KW-1185">Reference proteome</keyword>
<comment type="caution">
    <text evidence="2">The sequence shown here is derived from an EMBL/GenBank/DDBJ whole genome shotgun (WGS) entry which is preliminary data.</text>
</comment>
<organism evidence="2 3">
    <name type="scientific">Rhododendron griersonianum</name>
    <dbReference type="NCBI Taxonomy" id="479676"/>
    <lineage>
        <taxon>Eukaryota</taxon>
        <taxon>Viridiplantae</taxon>
        <taxon>Streptophyta</taxon>
        <taxon>Embryophyta</taxon>
        <taxon>Tracheophyta</taxon>
        <taxon>Spermatophyta</taxon>
        <taxon>Magnoliopsida</taxon>
        <taxon>eudicotyledons</taxon>
        <taxon>Gunneridae</taxon>
        <taxon>Pentapetalae</taxon>
        <taxon>asterids</taxon>
        <taxon>Ericales</taxon>
        <taxon>Ericaceae</taxon>
        <taxon>Ericoideae</taxon>
        <taxon>Rhodoreae</taxon>
        <taxon>Rhododendron</taxon>
    </lineage>
</organism>
<dbReference type="AlphaFoldDB" id="A0AAV6KY16"/>
<evidence type="ECO:0000259" key="1">
    <source>
        <dbReference type="SMART" id="SM00256"/>
    </source>
</evidence>
<evidence type="ECO:0000313" key="2">
    <source>
        <dbReference type="EMBL" id="KAG5557104.1"/>
    </source>
</evidence>
<dbReference type="Proteomes" id="UP000823749">
    <property type="component" value="Chromosome 3"/>
</dbReference>
<dbReference type="PANTHER" id="PTHR46407:SF4">
    <property type="entry name" value="F-BOX DOMAIN-CONTAINING PROTEIN"/>
    <property type="match status" value="1"/>
</dbReference>
<sequence length="85" mass="10238">MAMSTEFTELFPNLPEELALECLTRLNYVAHRVGDLVCRRWRELLLSRDFFYHQKRTGFTQKPTVMVQSIWVHGEIPVRFQSYRF</sequence>
<feature type="domain" description="F-box" evidence="1">
    <location>
        <begin position="14"/>
        <end position="54"/>
    </location>
</feature>
<accession>A0AAV6KY16</accession>
<gene>
    <name evidence="2" type="ORF">RHGRI_007388</name>
</gene>
<dbReference type="SUPFAM" id="SSF81383">
    <property type="entry name" value="F-box domain"/>
    <property type="match status" value="1"/>
</dbReference>
<name>A0AAV6KY16_9ERIC</name>
<evidence type="ECO:0000313" key="3">
    <source>
        <dbReference type="Proteomes" id="UP000823749"/>
    </source>
</evidence>
<dbReference type="InterPro" id="IPR044595">
    <property type="entry name" value="KMD1-4"/>
</dbReference>
<dbReference type="PANTHER" id="PTHR46407">
    <property type="entry name" value="OS02G0208700 PROTEIN"/>
    <property type="match status" value="1"/>
</dbReference>
<proteinExistence type="predicted"/>
<dbReference type="InterPro" id="IPR036047">
    <property type="entry name" value="F-box-like_dom_sf"/>
</dbReference>
<reference evidence="2" key="1">
    <citation type="submission" date="2020-08" db="EMBL/GenBank/DDBJ databases">
        <title>Plant Genome Project.</title>
        <authorList>
            <person name="Zhang R.-G."/>
        </authorList>
    </citation>
    <scope>NUCLEOTIDE SEQUENCE</scope>
    <source>
        <strain evidence="2">WSP0</strain>
        <tissue evidence="2">Leaf</tissue>
    </source>
</reference>
<dbReference type="SMART" id="SM00256">
    <property type="entry name" value="FBOX"/>
    <property type="match status" value="1"/>
</dbReference>
<dbReference type="Gene3D" id="1.20.1280.50">
    <property type="match status" value="1"/>
</dbReference>
<dbReference type="GO" id="GO:2000762">
    <property type="term" value="P:regulation of phenylpropanoid metabolic process"/>
    <property type="evidence" value="ECO:0007669"/>
    <property type="project" value="InterPro"/>
</dbReference>
<dbReference type="GO" id="GO:0080037">
    <property type="term" value="P:negative regulation of cytokinin-activated signaling pathway"/>
    <property type="evidence" value="ECO:0007669"/>
    <property type="project" value="InterPro"/>
</dbReference>